<dbReference type="Gene3D" id="1.10.510.10">
    <property type="entry name" value="Transferase(Phosphotransferase) domain 1"/>
    <property type="match status" value="1"/>
</dbReference>
<evidence type="ECO:0000256" key="1">
    <source>
        <dbReference type="SAM" id="MobiDB-lite"/>
    </source>
</evidence>
<dbReference type="Gene3D" id="3.30.200.20">
    <property type="entry name" value="Phosphorylase Kinase, domain 1"/>
    <property type="match status" value="1"/>
</dbReference>
<dbReference type="OrthoDB" id="1915767at2759"/>
<name>A0A8T2QGX8_CERRI</name>
<feature type="region of interest" description="Disordered" evidence="1">
    <location>
        <begin position="17"/>
        <end position="53"/>
    </location>
</feature>
<dbReference type="PROSITE" id="PS50011">
    <property type="entry name" value="PROTEIN_KINASE_DOM"/>
    <property type="match status" value="1"/>
</dbReference>
<reference evidence="3" key="1">
    <citation type="submission" date="2021-08" db="EMBL/GenBank/DDBJ databases">
        <title>WGS assembly of Ceratopteris richardii.</title>
        <authorList>
            <person name="Marchant D.B."/>
            <person name="Chen G."/>
            <person name="Jenkins J."/>
            <person name="Shu S."/>
            <person name="Leebens-Mack J."/>
            <person name="Grimwood J."/>
            <person name="Schmutz J."/>
            <person name="Soltis P."/>
            <person name="Soltis D."/>
            <person name="Chen Z.-H."/>
        </authorList>
    </citation>
    <scope>NUCLEOTIDE SEQUENCE</scope>
    <source>
        <strain evidence="3">Whitten #5841</strain>
        <tissue evidence="3">Leaf</tissue>
    </source>
</reference>
<feature type="compositionally biased region" description="Low complexity" evidence="1">
    <location>
        <begin position="22"/>
        <end position="46"/>
    </location>
</feature>
<evidence type="ECO:0000313" key="4">
    <source>
        <dbReference type="Proteomes" id="UP000825935"/>
    </source>
</evidence>
<comment type="caution">
    <text evidence="3">The sequence shown here is derived from an EMBL/GenBank/DDBJ whole genome shotgun (WGS) entry which is preliminary data.</text>
</comment>
<dbReference type="AlphaFoldDB" id="A0A8T2QGX8"/>
<proteinExistence type="predicted"/>
<dbReference type="Proteomes" id="UP000825935">
    <property type="component" value="Chromosome 35"/>
</dbReference>
<dbReference type="InterPro" id="IPR000719">
    <property type="entry name" value="Prot_kinase_dom"/>
</dbReference>
<dbReference type="Pfam" id="PF07714">
    <property type="entry name" value="PK_Tyr_Ser-Thr"/>
    <property type="match status" value="1"/>
</dbReference>
<feature type="region of interest" description="Disordered" evidence="1">
    <location>
        <begin position="65"/>
        <end position="95"/>
    </location>
</feature>
<protein>
    <recommendedName>
        <fullName evidence="2">Protein kinase domain-containing protein</fullName>
    </recommendedName>
</protein>
<feature type="domain" description="Protein kinase" evidence="2">
    <location>
        <begin position="187"/>
        <end position="477"/>
    </location>
</feature>
<gene>
    <name evidence="3" type="ORF">KP509_35G063500</name>
</gene>
<dbReference type="InterPro" id="IPR011009">
    <property type="entry name" value="Kinase-like_dom_sf"/>
</dbReference>
<dbReference type="OMA" id="KNFDSRH"/>
<dbReference type="EMBL" id="CM035440">
    <property type="protein sequence ID" value="KAH7283139.1"/>
    <property type="molecule type" value="Genomic_DNA"/>
</dbReference>
<dbReference type="GO" id="GO:0005524">
    <property type="term" value="F:ATP binding"/>
    <property type="evidence" value="ECO:0007669"/>
    <property type="project" value="InterPro"/>
</dbReference>
<organism evidence="3 4">
    <name type="scientific">Ceratopteris richardii</name>
    <name type="common">Triangle waterfern</name>
    <dbReference type="NCBI Taxonomy" id="49495"/>
    <lineage>
        <taxon>Eukaryota</taxon>
        <taxon>Viridiplantae</taxon>
        <taxon>Streptophyta</taxon>
        <taxon>Embryophyta</taxon>
        <taxon>Tracheophyta</taxon>
        <taxon>Polypodiopsida</taxon>
        <taxon>Polypodiidae</taxon>
        <taxon>Polypodiales</taxon>
        <taxon>Pteridineae</taxon>
        <taxon>Pteridaceae</taxon>
        <taxon>Parkerioideae</taxon>
        <taxon>Ceratopteris</taxon>
    </lineage>
</organism>
<evidence type="ECO:0000259" key="2">
    <source>
        <dbReference type="PROSITE" id="PS50011"/>
    </source>
</evidence>
<dbReference type="InterPro" id="IPR001245">
    <property type="entry name" value="Ser-Thr/Tyr_kinase_cat_dom"/>
</dbReference>
<dbReference type="GO" id="GO:0004672">
    <property type="term" value="F:protein kinase activity"/>
    <property type="evidence" value="ECO:0007669"/>
    <property type="project" value="InterPro"/>
</dbReference>
<dbReference type="PANTHER" id="PTHR45621">
    <property type="entry name" value="OS01G0588500 PROTEIN-RELATED"/>
    <property type="match status" value="1"/>
</dbReference>
<dbReference type="InterPro" id="IPR050823">
    <property type="entry name" value="Plant_Ser_Thr_Prot_Kinase"/>
</dbReference>
<accession>A0A8T2QGX8</accession>
<keyword evidence="4" id="KW-1185">Reference proteome</keyword>
<dbReference type="SUPFAM" id="SSF56112">
    <property type="entry name" value="Protein kinase-like (PK-like)"/>
    <property type="match status" value="1"/>
</dbReference>
<evidence type="ECO:0000313" key="3">
    <source>
        <dbReference type="EMBL" id="KAH7283139.1"/>
    </source>
</evidence>
<feature type="compositionally biased region" description="Polar residues" evidence="1">
    <location>
        <begin position="65"/>
        <end position="76"/>
    </location>
</feature>
<sequence length="555" mass="61775">MGCFAVQKAKKILGERAAGLNEVTTTESESASTSEAPFSPSSSKSSGLSPVRRFRRTVKTIQNAQKFISHSKSGPRSANHVHGLDSPEQGVSPGHMNYGSQPMPLPSPRPRLNPTRYVLPHPFEQVDSNIASPKSTEASHASLHSRIFPYELQPLPLPKAASTTVPRGLKSFTFDELADACQNFSDEALVDDDGVFFHGSIHTCSNGSDANRQKVVVLHLDDKLHLGLKDWLPELYPSDHPPSAFICKLVGFHDACTTERLLVYEYLARGSLYSLLFNTSGASSLDWPARIKIIHGAVEGLVSLEERFPDNVLYKDFRLSHIQVDDENNAKVCGYWFVTSNSQNVQAYLSRNSKNKRDNAYCAPETRSQGVLTWKSTVWSLGITILEILCGRQNKDERAKKNDFDDLVKWSRPYLLEEDKLFLIMDPKLQGRFQTKGAKIMACLILQCLQEEPSRRPNMKAVLSMVKASQETKHVKASTWKERPESKVSIHSSAPLFHLASSEPVKHATTDSSSLAYISSPENIKFGRSRSPTQFDIIRSPALRPLSITPRSNAE</sequence>